<gene>
    <name evidence="1" type="ORF">G3I53_24560</name>
</gene>
<dbReference type="Gene3D" id="3.40.50.10330">
    <property type="entry name" value="Probable inorganic polyphosphate/atp-NAD kinase, domain 1"/>
    <property type="match status" value="1"/>
</dbReference>
<evidence type="ECO:0000313" key="1">
    <source>
        <dbReference type="EMBL" id="NEA89130.1"/>
    </source>
</evidence>
<dbReference type="InterPro" id="IPR016064">
    <property type="entry name" value="NAD/diacylglycerol_kinase_sf"/>
</dbReference>
<protein>
    <submittedName>
        <fullName evidence="1">Diacylglycerol kinase</fullName>
    </submittedName>
</protein>
<name>A0A6G3R128_9ACTN</name>
<dbReference type="GO" id="GO:0016301">
    <property type="term" value="F:kinase activity"/>
    <property type="evidence" value="ECO:0007669"/>
    <property type="project" value="UniProtKB-KW"/>
</dbReference>
<keyword evidence="1" id="KW-0418">Kinase</keyword>
<comment type="caution">
    <text evidence="1">The sequence shown here is derived from an EMBL/GenBank/DDBJ whole genome shotgun (WGS) entry which is preliminary data.</text>
</comment>
<keyword evidence="1" id="KW-0808">Transferase</keyword>
<accession>A0A6G3R128</accession>
<proteinExistence type="predicted"/>
<dbReference type="SUPFAM" id="SSF111331">
    <property type="entry name" value="NAD kinase/diacylglycerol kinase-like"/>
    <property type="match status" value="1"/>
</dbReference>
<reference evidence="1" key="1">
    <citation type="submission" date="2020-01" db="EMBL/GenBank/DDBJ databases">
        <title>Insect and environment-associated Actinomycetes.</title>
        <authorList>
            <person name="Currrie C."/>
            <person name="Chevrette M."/>
            <person name="Carlson C."/>
            <person name="Stubbendieck R."/>
            <person name="Wendt-Pienkowski E."/>
        </authorList>
    </citation>
    <scope>NUCLEOTIDE SEQUENCE</scope>
    <source>
        <strain evidence="1">SID14436</strain>
    </source>
</reference>
<sequence>MAEVATSATSDQLLVVIDPVARRADGESVRIAKDVLSGGAAGTKVCLPDGPEEFDRALARRGARRPVVVGDDRALIRAVSLLHRRRELAGCVLSLVPVGGALSLARSLGVPAGAVGAARAVLEGAERRMDLLVDDSDGVVLGSLRIPPVGATVREAADTDRPWLRTCHSLVRTLVPARPSRTVSAPERHARLRVEVDGHTLVDLHQPVEAVSVVPAAAGTARVEVRPLSVGAEASPLLAEGRTVTVSGAHFRYRADSLVSGPVRTRTWEVREGAWGLTVPTAQGTGRFRGP</sequence>
<dbReference type="RefSeq" id="WP_164438771.1">
    <property type="nucleotide sequence ID" value="NZ_JAAGMD010000677.1"/>
</dbReference>
<dbReference type="EMBL" id="JAAGMD010000677">
    <property type="protein sequence ID" value="NEA89130.1"/>
    <property type="molecule type" value="Genomic_DNA"/>
</dbReference>
<organism evidence="1">
    <name type="scientific">Streptomyces sp. SID14436</name>
    <dbReference type="NCBI Taxonomy" id="2706070"/>
    <lineage>
        <taxon>Bacteria</taxon>
        <taxon>Bacillati</taxon>
        <taxon>Actinomycetota</taxon>
        <taxon>Actinomycetes</taxon>
        <taxon>Kitasatosporales</taxon>
        <taxon>Streptomycetaceae</taxon>
        <taxon>Streptomyces</taxon>
    </lineage>
</organism>
<dbReference type="InterPro" id="IPR017438">
    <property type="entry name" value="ATP-NAD_kinase_N"/>
</dbReference>
<dbReference type="AlphaFoldDB" id="A0A6G3R128"/>